<dbReference type="Proteomes" id="UP000215595">
    <property type="component" value="Unassembled WGS sequence"/>
</dbReference>
<evidence type="ECO:0000313" key="2">
    <source>
        <dbReference type="Proteomes" id="UP000215595"/>
    </source>
</evidence>
<sequence>MNQPKQPNFLETLARDVAQVLKSLGGSAHETTVIECVAALRRQRGEPVAPDLGRLIIEAFQRYSEWFTRPFGEGSKRWALIAEPG</sequence>
<accession>A0A258FVF8</accession>
<name>A0A258FVF8_9CAUL</name>
<organism evidence="1 2">
    <name type="scientific">Brevundimonas subvibrioides</name>
    <dbReference type="NCBI Taxonomy" id="74313"/>
    <lineage>
        <taxon>Bacteria</taxon>
        <taxon>Pseudomonadati</taxon>
        <taxon>Pseudomonadota</taxon>
        <taxon>Alphaproteobacteria</taxon>
        <taxon>Caulobacterales</taxon>
        <taxon>Caulobacteraceae</taxon>
        <taxon>Brevundimonas</taxon>
    </lineage>
</organism>
<evidence type="ECO:0000313" key="1">
    <source>
        <dbReference type="EMBL" id="OYX35958.1"/>
    </source>
</evidence>
<protein>
    <submittedName>
        <fullName evidence="1">Uncharacterized protein</fullName>
    </submittedName>
</protein>
<dbReference type="EMBL" id="NCEB01000002">
    <property type="protein sequence ID" value="OYX35958.1"/>
    <property type="molecule type" value="Genomic_DNA"/>
</dbReference>
<reference evidence="1 2" key="1">
    <citation type="submission" date="2017-03" db="EMBL/GenBank/DDBJ databases">
        <title>Lifting the veil on microbial sulfur biogeochemistry in mining wastewaters.</title>
        <authorList>
            <person name="Kantor R.S."/>
            <person name="Colenbrander Nelson T."/>
            <person name="Marshall S."/>
            <person name="Bennett D."/>
            <person name="Apte S."/>
            <person name="Camacho D."/>
            <person name="Thomas B.C."/>
            <person name="Warren L.A."/>
            <person name="Banfield J.F."/>
        </authorList>
    </citation>
    <scope>NUCLEOTIDE SEQUENCE [LARGE SCALE GENOMIC DNA]</scope>
    <source>
        <strain evidence="1">32-69-9</strain>
    </source>
</reference>
<dbReference type="AlphaFoldDB" id="A0A258FVF8"/>
<gene>
    <name evidence="1" type="ORF">B7Z01_01195</name>
</gene>
<comment type="caution">
    <text evidence="1">The sequence shown here is derived from an EMBL/GenBank/DDBJ whole genome shotgun (WGS) entry which is preliminary data.</text>
</comment>
<proteinExistence type="predicted"/>